<keyword evidence="1" id="KW-0808">Transferase</keyword>
<keyword evidence="2" id="KW-0012">Acyltransferase</keyword>
<feature type="domain" description="N-acetyltransferase" evidence="3">
    <location>
        <begin position="7"/>
        <end position="168"/>
    </location>
</feature>
<dbReference type="KEGG" id="nde:NIDE2687"/>
<dbReference type="PANTHER" id="PTHR43877">
    <property type="entry name" value="AMINOALKYLPHOSPHONATE N-ACETYLTRANSFERASE-RELATED-RELATED"/>
    <property type="match status" value="1"/>
</dbReference>
<reference evidence="4 5" key="1">
    <citation type="journal article" date="2010" name="Proc. Natl. Acad. Sci. U.S.A.">
        <title>A Nitrospira metagenome illuminates the physiology and evolution of globally important nitrite-oxidizing bacteria.</title>
        <authorList>
            <person name="Lucker S."/>
            <person name="Wagner M."/>
            <person name="Maixner F."/>
            <person name="Pelletier E."/>
            <person name="Koch H."/>
            <person name="Vacherie B."/>
            <person name="Rattei T."/>
            <person name="Sinninghe Damste J."/>
            <person name="Spieck E."/>
            <person name="Le Paslier D."/>
            <person name="Daims H."/>
        </authorList>
    </citation>
    <scope>NUCLEOTIDE SEQUENCE [LARGE SCALE GENOMIC DNA]</scope>
</reference>
<sequence>MASASSPIIRAASPDDSIAMAEVVRAAASPLMRETTILGGTGLDRFIRDQIASASANRFLVAEVGGHIVGMSAWRYEGEELFLNHLFVHPSVQGRRVGTWLWARGLAGLNTGAARTLSLDVYEDNTRAAAWYRSLGLEPVAQRIVTAVPIPSVSPSAGQAWSSTFLGPADHDYSQYGFSQFALSTQRAAYTIGRLGTDFFRIASSVLLDDEAALAALHRLDPRRRLLCFDAPDRWEAIAGRGAVLLGRTIRLTIPVEQLAARFTKTLPEAGR</sequence>
<evidence type="ECO:0000259" key="3">
    <source>
        <dbReference type="PROSITE" id="PS51186"/>
    </source>
</evidence>
<evidence type="ECO:0000256" key="2">
    <source>
        <dbReference type="ARBA" id="ARBA00023315"/>
    </source>
</evidence>
<evidence type="ECO:0000313" key="5">
    <source>
        <dbReference type="Proteomes" id="UP000001660"/>
    </source>
</evidence>
<dbReference type="Pfam" id="PF00583">
    <property type="entry name" value="Acetyltransf_1"/>
    <property type="match status" value="1"/>
</dbReference>
<dbReference type="GO" id="GO:0016747">
    <property type="term" value="F:acyltransferase activity, transferring groups other than amino-acyl groups"/>
    <property type="evidence" value="ECO:0007669"/>
    <property type="project" value="InterPro"/>
</dbReference>
<dbReference type="Gene3D" id="3.40.630.30">
    <property type="match status" value="1"/>
</dbReference>
<dbReference type="InterPro" id="IPR000182">
    <property type="entry name" value="GNAT_dom"/>
</dbReference>
<dbReference type="Proteomes" id="UP000001660">
    <property type="component" value="Chromosome"/>
</dbReference>
<protein>
    <recommendedName>
        <fullName evidence="3">N-acetyltransferase domain-containing protein</fullName>
    </recommendedName>
</protein>
<accession>D8PGK6</accession>
<evidence type="ECO:0000313" key="4">
    <source>
        <dbReference type="EMBL" id="CBK42393.1"/>
    </source>
</evidence>
<dbReference type="EMBL" id="FP929003">
    <property type="protein sequence ID" value="CBK42393.1"/>
    <property type="molecule type" value="Genomic_DNA"/>
</dbReference>
<dbReference type="AlphaFoldDB" id="D8PGK6"/>
<dbReference type="HOGENOM" id="CLU_1021907_0_0_0"/>
<keyword evidence="5" id="KW-1185">Reference proteome</keyword>
<dbReference type="CDD" id="cd04301">
    <property type="entry name" value="NAT_SF"/>
    <property type="match status" value="1"/>
</dbReference>
<proteinExistence type="predicted"/>
<dbReference type="PROSITE" id="PS51186">
    <property type="entry name" value="GNAT"/>
    <property type="match status" value="1"/>
</dbReference>
<dbReference type="SUPFAM" id="SSF55729">
    <property type="entry name" value="Acyl-CoA N-acyltransferases (Nat)"/>
    <property type="match status" value="1"/>
</dbReference>
<evidence type="ECO:0000256" key="1">
    <source>
        <dbReference type="ARBA" id="ARBA00022679"/>
    </source>
</evidence>
<name>D8PGK6_9BACT</name>
<dbReference type="eggNOG" id="COG0456">
    <property type="taxonomic scope" value="Bacteria"/>
</dbReference>
<organism evidence="4 5">
    <name type="scientific">Nitrospira defluvii</name>
    <dbReference type="NCBI Taxonomy" id="330214"/>
    <lineage>
        <taxon>Bacteria</taxon>
        <taxon>Pseudomonadati</taxon>
        <taxon>Nitrospirota</taxon>
        <taxon>Nitrospiria</taxon>
        <taxon>Nitrospirales</taxon>
        <taxon>Nitrospiraceae</taxon>
        <taxon>Nitrospira</taxon>
    </lineage>
</organism>
<gene>
    <name evidence="4" type="ORF">NIDE2687</name>
</gene>
<dbReference type="STRING" id="330214.NIDE2687"/>
<dbReference type="InterPro" id="IPR050832">
    <property type="entry name" value="Bact_Acetyltransf"/>
</dbReference>
<dbReference type="InterPro" id="IPR016181">
    <property type="entry name" value="Acyl_CoA_acyltransferase"/>
</dbReference>